<dbReference type="EMBL" id="JARQZJ010000012">
    <property type="protein sequence ID" value="KAK9872585.1"/>
    <property type="molecule type" value="Genomic_DNA"/>
</dbReference>
<dbReference type="Proteomes" id="UP001431783">
    <property type="component" value="Unassembled WGS sequence"/>
</dbReference>
<name>A0AAW1TXL8_9CUCU</name>
<feature type="transmembrane region" description="Helical" evidence="1">
    <location>
        <begin position="93"/>
        <end position="112"/>
    </location>
</feature>
<keyword evidence="1" id="KW-0472">Membrane</keyword>
<keyword evidence="4" id="KW-1185">Reference proteome</keyword>
<protein>
    <submittedName>
        <fullName evidence="3">Uncharacterized protein</fullName>
    </submittedName>
</protein>
<evidence type="ECO:0000256" key="1">
    <source>
        <dbReference type="SAM" id="Phobius"/>
    </source>
</evidence>
<dbReference type="AlphaFoldDB" id="A0AAW1TXL8"/>
<dbReference type="Gene3D" id="3.40.630.10">
    <property type="entry name" value="Zn peptidases"/>
    <property type="match status" value="1"/>
</dbReference>
<sequence>MWFNVLLLLSFIIFPSLQFEFRHHDNNDMVQVFEDVNTKCPNITRIYTLSETSVNGLPLYLIEFSTRPGQHEISRKDARSSPIKLEKRSAAEYSYLSCIFSLFIFDMIAISLR</sequence>
<dbReference type="GO" id="GO:0006518">
    <property type="term" value="P:peptide metabolic process"/>
    <property type="evidence" value="ECO:0007669"/>
    <property type="project" value="TreeGrafter"/>
</dbReference>
<keyword evidence="2" id="KW-0732">Signal</keyword>
<keyword evidence="1" id="KW-0812">Transmembrane</keyword>
<reference evidence="3 4" key="1">
    <citation type="submission" date="2023-03" db="EMBL/GenBank/DDBJ databases">
        <title>Genome insight into feeding habits of ladybird beetles.</title>
        <authorList>
            <person name="Li H.-S."/>
            <person name="Huang Y.-H."/>
            <person name="Pang H."/>
        </authorList>
    </citation>
    <scope>NUCLEOTIDE SEQUENCE [LARGE SCALE GENOMIC DNA]</scope>
    <source>
        <strain evidence="3">SYSU_2023b</strain>
        <tissue evidence="3">Whole body</tissue>
    </source>
</reference>
<dbReference type="PANTHER" id="PTHR11532">
    <property type="entry name" value="PROTEASE M14 CARBOXYPEPTIDASE"/>
    <property type="match status" value="1"/>
</dbReference>
<feature type="chain" id="PRO_5043755049" evidence="2">
    <location>
        <begin position="19"/>
        <end position="113"/>
    </location>
</feature>
<gene>
    <name evidence="3" type="ORF">WA026_018717</name>
</gene>
<dbReference type="SUPFAM" id="SSF53187">
    <property type="entry name" value="Zn-dependent exopeptidases"/>
    <property type="match status" value="1"/>
</dbReference>
<organism evidence="3 4">
    <name type="scientific">Henosepilachna vigintioctopunctata</name>
    <dbReference type="NCBI Taxonomy" id="420089"/>
    <lineage>
        <taxon>Eukaryota</taxon>
        <taxon>Metazoa</taxon>
        <taxon>Ecdysozoa</taxon>
        <taxon>Arthropoda</taxon>
        <taxon>Hexapoda</taxon>
        <taxon>Insecta</taxon>
        <taxon>Pterygota</taxon>
        <taxon>Neoptera</taxon>
        <taxon>Endopterygota</taxon>
        <taxon>Coleoptera</taxon>
        <taxon>Polyphaga</taxon>
        <taxon>Cucujiformia</taxon>
        <taxon>Coccinelloidea</taxon>
        <taxon>Coccinellidae</taxon>
        <taxon>Epilachninae</taxon>
        <taxon>Epilachnini</taxon>
        <taxon>Henosepilachna</taxon>
    </lineage>
</organism>
<evidence type="ECO:0000313" key="3">
    <source>
        <dbReference type="EMBL" id="KAK9872585.1"/>
    </source>
</evidence>
<proteinExistence type="predicted"/>
<dbReference type="GO" id="GO:0005615">
    <property type="term" value="C:extracellular space"/>
    <property type="evidence" value="ECO:0007669"/>
    <property type="project" value="TreeGrafter"/>
</dbReference>
<dbReference type="GO" id="GO:0004181">
    <property type="term" value="F:metallocarboxypeptidase activity"/>
    <property type="evidence" value="ECO:0007669"/>
    <property type="project" value="TreeGrafter"/>
</dbReference>
<accession>A0AAW1TXL8</accession>
<dbReference type="InterPro" id="IPR050753">
    <property type="entry name" value="Peptidase_M14_domain"/>
</dbReference>
<feature type="signal peptide" evidence="2">
    <location>
        <begin position="1"/>
        <end position="18"/>
    </location>
</feature>
<comment type="caution">
    <text evidence="3">The sequence shown here is derived from an EMBL/GenBank/DDBJ whole genome shotgun (WGS) entry which is preliminary data.</text>
</comment>
<evidence type="ECO:0000256" key="2">
    <source>
        <dbReference type="SAM" id="SignalP"/>
    </source>
</evidence>
<evidence type="ECO:0000313" key="4">
    <source>
        <dbReference type="Proteomes" id="UP001431783"/>
    </source>
</evidence>
<dbReference type="GO" id="GO:0016485">
    <property type="term" value="P:protein processing"/>
    <property type="evidence" value="ECO:0007669"/>
    <property type="project" value="TreeGrafter"/>
</dbReference>
<keyword evidence="1" id="KW-1133">Transmembrane helix</keyword>
<dbReference type="PANTHER" id="PTHR11532:SF93">
    <property type="entry name" value="CARBOXYPEPTIDASE E"/>
    <property type="match status" value="1"/>
</dbReference>